<gene>
    <name evidence="3" type="ORF">TSPGSL018_27161</name>
</gene>
<dbReference type="EMBL" id="GBEZ01026063">
    <property type="protein sequence ID" value="JAC61097.1"/>
    <property type="molecule type" value="Transcribed_RNA"/>
</dbReference>
<keyword evidence="2" id="KW-1133">Transmembrane helix</keyword>
<proteinExistence type="predicted"/>
<sequence>MQRLSGGSPRRLPIHIARPVTSRRGDSKSKQKPAVPTWLVGIGIMQVVLVVLFFGGLTMYGGADNSTMLPAIIFPSVRA</sequence>
<name>A0A061QKE8_9CHLO</name>
<feature type="region of interest" description="Disordered" evidence="1">
    <location>
        <begin position="1"/>
        <end position="33"/>
    </location>
</feature>
<feature type="transmembrane region" description="Helical" evidence="2">
    <location>
        <begin position="38"/>
        <end position="60"/>
    </location>
</feature>
<keyword evidence="2" id="KW-0812">Transmembrane</keyword>
<evidence type="ECO:0000313" key="3">
    <source>
        <dbReference type="EMBL" id="JAC61097.1"/>
    </source>
</evidence>
<dbReference type="AlphaFoldDB" id="A0A061QKE8"/>
<reference evidence="3" key="1">
    <citation type="submission" date="2014-05" db="EMBL/GenBank/DDBJ databases">
        <title>The transcriptome of the halophilic microalga Tetraselmis sp. GSL018 isolated from the Great Salt Lake, Utah.</title>
        <authorList>
            <person name="Jinkerson R.E."/>
            <person name="D'Adamo S."/>
            <person name="Posewitz M.C."/>
        </authorList>
    </citation>
    <scope>NUCLEOTIDE SEQUENCE</scope>
    <source>
        <strain evidence="3">GSL018</strain>
    </source>
</reference>
<evidence type="ECO:0000256" key="2">
    <source>
        <dbReference type="SAM" id="Phobius"/>
    </source>
</evidence>
<keyword evidence="2" id="KW-0472">Membrane</keyword>
<protein>
    <submittedName>
        <fullName evidence="3">Uncharacterized protein</fullName>
    </submittedName>
</protein>
<organism evidence="3">
    <name type="scientific">Tetraselmis sp. GSL018</name>
    <dbReference type="NCBI Taxonomy" id="582737"/>
    <lineage>
        <taxon>Eukaryota</taxon>
        <taxon>Viridiplantae</taxon>
        <taxon>Chlorophyta</taxon>
        <taxon>core chlorophytes</taxon>
        <taxon>Chlorodendrophyceae</taxon>
        <taxon>Chlorodendrales</taxon>
        <taxon>Chlorodendraceae</taxon>
        <taxon>Tetraselmis</taxon>
    </lineage>
</organism>
<accession>A0A061QKE8</accession>
<evidence type="ECO:0000256" key="1">
    <source>
        <dbReference type="SAM" id="MobiDB-lite"/>
    </source>
</evidence>